<organism evidence="1">
    <name type="scientific">Amphimedon queenslandica</name>
    <name type="common">Sponge</name>
    <dbReference type="NCBI Taxonomy" id="400682"/>
    <lineage>
        <taxon>Eukaryota</taxon>
        <taxon>Metazoa</taxon>
        <taxon>Porifera</taxon>
        <taxon>Demospongiae</taxon>
        <taxon>Heteroscleromorpha</taxon>
        <taxon>Haplosclerida</taxon>
        <taxon>Niphatidae</taxon>
        <taxon>Amphimedon</taxon>
    </lineage>
</organism>
<evidence type="ECO:0000313" key="1">
    <source>
        <dbReference type="EnsemblMetazoa" id="Aqu2.1.30368_001"/>
    </source>
</evidence>
<protein>
    <submittedName>
        <fullName evidence="1">Uncharacterized protein</fullName>
    </submittedName>
</protein>
<dbReference type="InParanoid" id="A0A1X7URG2"/>
<name>A0A1X7URG2_AMPQE</name>
<reference evidence="1" key="1">
    <citation type="submission" date="2017-05" db="UniProtKB">
        <authorList>
            <consortium name="EnsemblMetazoa"/>
        </authorList>
    </citation>
    <scope>IDENTIFICATION</scope>
</reference>
<dbReference type="EnsemblMetazoa" id="Aqu2.1.30368_001">
    <property type="protein sequence ID" value="Aqu2.1.30368_001"/>
    <property type="gene ID" value="Aqu2.1.30368"/>
</dbReference>
<proteinExistence type="predicted"/>
<accession>A0A1X7URG2</accession>
<dbReference type="eggNOG" id="ENOG502SSXM">
    <property type="taxonomic scope" value="Eukaryota"/>
</dbReference>
<dbReference type="STRING" id="400682.A0A1X7URG2"/>
<dbReference type="AlphaFoldDB" id="A0A1X7URG2"/>
<sequence>MVLLIGRVYGCSSNHEYLSYSPSILKAVFPPWFQFPFHIQHRVGFVYSFLQFLFTLTDKGFEITEIVDIIGKRRSHQKWSCNKIYSIVPSRYLITSSFVSHFFEKMEDFYMSKMTSLCCRGSISLDHTIKVATNIGYQRTDGKWVTQYKALFINEDGQVLSWQFTKTKSFEDVKTLILQVSKRMTALNKNISTIYIDDCCSWRQLLQSSLGYEVNVKLDLFHAVQRITKHEERNTNTISHA</sequence>